<dbReference type="Proteomes" id="UP000008524">
    <property type="component" value="Chromosome 2"/>
</dbReference>
<dbReference type="InterPro" id="IPR051341">
    <property type="entry name" value="Zyg-11_UBL_adapter"/>
</dbReference>
<dbReference type="InParanoid" id="Q585R4"/>
<dbReference type="OMA" id="DISCCEA"/>
<dbReference type="KEGG" id="tbr:Tb927.2.1380"/>
<organism evidence="2 3">
    <name type="scientific">Trypanosoma brucei brucei (strain 927/4 GUTat10.1)</name>
    <dbReference type="NCBI Taxonomy" id="185431"/>
    <lineage>
        <taxon>Eukaryota</taxon>
        <taxon>Discoba</taxon>
        <taxon>Euglenozoa</taxon>
        <taxon>Kinetoplastea</taxon>
        <taxon>Metakinetoplastina</taxon>
        <taxon>Trypanosomatida</taxon>
        <taxon>Trypanosomatidae</taxon>
        <taxon>Trypanosoma</taxon>
    </lineage>
</organism>
<dbReference type="PaxDb" id="5691-AAQ15596"/>
<accession>Q585R4</accession>
<dbReference type="PANTHER" id="PTHR12904:SF31">
    <property type="entry name" value="LEUCINE-RICH REPEAT PROTEIN (LRRP)"/>
    <property type="match status" value="1"/>
</dbReference>
<evidence type="ECO:0000313" key="1">
    <source>
        <dbReference type="EMBL" id="AAQ15596.1"/>
    </source>
</evidence>
<dbReference type="InterPro" id="IPR032675">
    <property type="entry name" value="LRR_dom_sf"/>
</dbReference>
<proteinExistence type="predicted"/>
<evidence type="ECO:0000313" key="2">
    <source>
        <dbReference type="EMBL" id="AAX79546.1"/>
    </source>
</evidence>
<sequence length="836" mass="92168">MGITLANKKHKSEPSEQSAVQIQHHLEAGTCQLLTTESKTDEDPAMAMGALMEEKKRLEEEAYLIKSSVETHKNELSKLTGGEQSKKHMVLASIDYTHYDGPQNASEATLSTVDIDRGQFLAARGATALRKLHVTVGSSAFDVKSLCEWKFIEELCVSIRNGTVANVHYAVQLPKLKKLWLKGECVDNNDSRHISHMAALEELTISNCAKLTSVEGIHRLQNLTMLDLSRTCVDNSFMVELSMCPSLLALDLSFCYRITNAIPLSKIETLEELCLEDCRGIEKGIGTFGSLPRLRVLNIKGLRLTNACIGGLSGSKSIIRLKMENFVESRGSRKLLNIKTLRKLCVHSSNHTDCEISGYLKNCRKSFVSGAEGLLIDDRSLKTICASRFLVSLDVSHSLALTNVSPICMALNLEELNLKGCCNIQNGLDKLGSLPKLSVLLLSETTTKGEGISTVSNCKRLDTLKLYMDKQYYLNTKRWDRIKFPALEPDNRCGTARKDGIIGTLLNLRVLKLKNICLGGGYVSALAASDSLVSLTLKNCTGIGDVTPLSSIWTLEKLSLYGCSSVDVGFGSLGRLPRLRALNIGKTCANNYSLTNICSSTTLVQLDISCCEAITDIKPLTKVKTLEEVSLASCRNIRSGLYNLNNIPCLRVAILYSTVITNEEVRALKRCGSLSVLDLGRCDAFSDITSIEGFTNLEVLDLFAYRGGSICMAALCKLRWLRVLDLTCVRVSDDHLKKLCSGAKLEELRLCSCNEITNIEPVAKMKPLKILHLDQCKNIKRGFDSLLELPYLHLLSLPDSRISSRIMEALKAKHISMGPWKIHLGLKQYSVPCSQC</sequence>
<dbReference type="AlphaFoldDB" id="Q585R4"/>
<dbReference type="SUPFAM" id="SSF52047">
    <property type="entry name" value="RNI-like"/>
    <property type="match status" value="1"/>
</dbReference>
<protein>
    <submittedName>
        <fullName evidence="2">Leucine-rich repeat protein (LRRP), putative</fullName>
    </submittedName>
</protein>
<dbReference type="InterPro" id="IPR001611">
    <property type="entry name" value="Leu-rich_rpt"/>
</dbReference>
<dbReference type="VEuPathDB" id="TriTrypDB:Tb927.2.1380"/>
<reference evidence="2" key="4">
    <citation type="submission" date="2005-04" db="EMBL/GenBank/DDBJ databases">
        <title>.</title>
        <authorList>
            <person name="Ghedin E."/>
            <person name="Blandin G."/>
            <person name="Bartholomeu D."/>
            <person name="Caler E."/>
            <person name="Haas B."/>
            <person name="Hannick L."/>
            <person name="Shallom J."/>
            <person name="Hou L."/>
            <person name="Djikeng A."/>
            <person name="Feldblyum T."/>
            <person name="Hostetler J."/>
            <person name="Johnson J."/>
            <person name="Jones K."/>
            <person name="Koo H.L."/>
            <person name="Larkin C."/>
            <person name="Pai G."/>
            <person name="Peterson J."/>
            <person name="Khalak H.G."/>
            <person name="Salzberg S."/>
            <person name="Simpson A.J."/>
            <person name="Tallon L."/>
            <person name="Van Aken S."/>
            <person name="Wanless D."/>
            <person name="White O."/>
            <person name="Wortman J."/>
            <person name="Fraser C.M."/>
            <person name="El-Sayed N.M.A."/>
        </authorList>
    </citation>
    <scope>NUCLEOTIDE SEQUENCE</scope>
    <source>
        <strain evidence="2">GUTat10.1</strain>
    </source>
</reference>
<dbReference type="EMBL" id="AC012647">
    <property type="protein sequence ID" value="AAX79546.1"/>
    <property type="molecule type" value="Genomic_DNA"/>
</dbReference>
<evidence type="ECO:0000313" key="3">
    <source>
        <dbReference type="Proteomes" id="UP000008524"/>
    </source>
</evidence>
<dbReference type="STRING" id="185431.Q585R4"/>
<dbReference type="Gene3D" id="3.80.10.10">
    <property type="entry name" value="Ribonuclease Inhibitor"/>
    <property type="match status" value="4"/>
</dbReference>
<dbReference type="SUPFAM" id="SSF52058">
    <property type="entry name" value="L domain-like"/>
    <property type="match status" value="2"/>
</dbReference>
<dbReference type="SMART" id="SM00367">
    <property type="entry name" value="LRR_CC"/>
    <property type="match status" value="6"/>
</dbReference>
<dbReference type="PANTHER" id="PTHR12904">
    <property type="match status" value="1"/>
</dbReference>
<reference evidence="2" key="1">
    <citation type="submission" date="1999-11" db="EMBL/GenBank/DDBJ databases">
        <authorList>
            <person name="El-Sayed N.M."/>
            <person name="Khalak H."/>
            <person name="Adams M.D."/>
        </authorList>
    </citation>
    <scope>NUCLEOTIDE SEQUENCE</scope>
    <source>
        <strain evidence="2">GUTat10.1</strain>
    </source>
</reference>
<accession>D7SGC3</accession>
<dbReference type="OrthoDB" id="272161at2759"/>
<reference evidence="1" key="2">
    <citation type="journal article" date="2005" name="Science">
        <title>Comparative genomics of trypanosomatid parasitic protozoa.</title>
        <authorList>
            <person name="El-Sayed N.M."/>
            <person name="Myler P.J."/>
            <person name="Blandin G."/>
            <person name="Berriman M."/>
            <person name="Crabtree J."/>
            <person name="Aggarwal G."/>
            <person name="Caler E."/>
            <person name="Renauld H."/>
            <person name="Worthey E.A."/>
            <person name="Hertz-Fowler C."/>
            <person name="Ghedin E."/>
            <person name="Peacock C."/>
            <person name="Bartholomeu D.C."/>
            <person name="Haas B.J."/>
            <person name="Tran A.N."/>
            <person name="Wortman J.R."/>
            <person name="Alsmark U.C."/>
            <person name="Angiuoli S."/>
            <person name="Anupama A."/>
            <person name="Badger J."/>
            <person name="Bringaud F."/>
            <person name="Cadag E."/>
            <person name="Carlton J.M."/>
            <person name="Cerqueira G.C."/>
            <person name="Creasy T."/>
            <person name="Delcher A.L."/>
            <person name="Djikeng A."/>
            <person name="Embley T.M."/>
            <person name="Hauser C."/>
            <person name="Ivens A.C."/>
            <person name="Kummerfeld S.K."/>
            <person name="Pereira-Leal J.B."/>
            <person name="Nilsson D."/>
            <person name="Peterson J."/>
            <person name="Salzberg S.L."/>
            <person name="Shallom J."/>
            <person name="Silva J.C."/>
            <person name="Sundaram J."/>
            <person name="Westenberger S."/>
            <person name="White O."/>
            <person name="Melville S.E."/>
            <person name="Donelson J.E."/>
            <person name="Andersson B."/>
            <person name="Stuart K.D."/>
            <person name="Hall N."/>
        </authorList>
    </citation>
    <scope>NUCLEOTIDE SEQUENCE</scope>
    <source>
        <strain evidence="1">927/4 GUTat10.1</strain>
    </source>
</reference>
<dbReference type="EMBL" id="AE017150">
    <property type="protein sequence ID" value="AAQ15596.1"/>
    <property type="molecule type" value="Genomic_DNA"/>
</dbReference>
<reference evidence="1" key="5">
    <citation type="submission" date="2005-04" db="EMBL/GenBank/DDBJ databases">
        <title>Sequencing, closure, and annotation of Trypanosoma brucei chromosomes 2 through 8.</title>
        <authorList>
            <person name="Ghedin E."/>
            <person name="Blandin G."/>
            <person name="Bartholomeu D."/>
            <person name="Caler E."/>
            <person name="Haas B."/>
            <person name="Hannick L."/>
            <person name="Shallom J."/>
            <person name="Hou L."/>
            <person name="Djikeng A."/>
            <person name="Feldblyum T."/>
            <person name="Hostetler J."/>
            <person name="Johnson J."/>
            <person name="Jones K."/>
            <person name="Koo H.L."/>
            <person name="Larkin C."/>
            <person name="Pai G."/>
            <person name="Peterson J."/>
            <person name="Khalak H.G."/>
            <person name="Salzberg S."/>
            <person name="Simpson A.J."/>
            <person name="Tallon L."/>
            <person name="Van Aken S."/>
            <person name="Wanless D."/>
            <person name="White O."/>
            <person name="Wortman J."/>
            <person name="Fraser C.M."/>
            <person name="El-Sayed N.M.A."/>
        </authorList>
    </citation>
    <scope>NUCLEOTIDE SEQUENCE</scope>
    <source>
        <strain evidence="1">927/4 GUTat10.1</strain>
    </source>
</reference>
<gene>
    <name evidence="1" type="primary">27H14.270</name>
    <name evidence="2" type="ORF">Tb927.2.1380</name>
</gene>
<name>Q585R4_TRYB2</name>
<dbReference type="InterPro" id="IPR006553">
    <property type="entry name" value="Leu-rich_rpt_Cys-con_subtyp"/>
</dbReference>
<reference evidence="1 3" key="3">
    <citation type="journal article" date="2005" name="Science">
        <title>The genome of the African trypanosome Trypanosoma brucei.</title>
        <authorList>
            <person name="Berriman M."/>
            <person name="Ghedin E."/>
            <person name="Hertz-Fowler C."/>
            <person name="Blandin G."/>
            <person name="Renauld H."/>
            <person name="Bartholomeu D.C."/>
            <person name="Lennard N.J."/>
            <person name="Caler E."/>
            <person name="Hamlin N.E."/>
            <person name="Haas B."/>
            <person name="Bohme U."/>
            <person name="Hannick L."/>
            <person name="Aslett M.A."/>
            <person name="Shallom J."/>
            <person name="Marcello L."/>
            <person name="Hou L."/>
            <person name="Wickstead B."/>
            <person name="Alsmark U.C."/>
            <person name="Arrowsmith C."/>
            <person name="Atkin R.J."/>
            <person name="Barron A.J."/>
            <person name="Bringaud F."/>
            <person name="Brooks K."/>
            <person name="Carrington M."/>
            <person name="Cherevach I."/>
            <person name="Chillingworth T.J."/>
            <person name="Churcher C."/>
            <person name="Clark L.N."/>
            <person name="Corton C.H."/>
            <person name="Cronin A."/>
            <person name="Davies R.M."/>
            <person name="Doggett J."/>
            <person name="Djikeng A."/>
            <person name="Feldblyum T."/>
            <person name="Field M.C."/>
            <person name="Fraser A."/>
            <person name="Goodhead I."/>
            <person name="Hance Z."/>
            <person name="Harper D."/>
            <person name="Harris B.R."/>
            <person name="Hauser H."/>
            <person name="Hostetler J."/>
            <person name="Ivens A."/>
            <person name="Jagels K."/>
            <person name="Johnson D."/>
            <person name="Johnson J."/>
            <person name="Jones K."/>
            <person name="Kerhornou A.X."/>
            <person name="Koo H."/>
            <person name="Larke N."/>
            <person name="Landfear S."/>
            <person name="Larkin C."/>
            <person name="Leech V."/>
            <person name="Line A."/>
            <person name="Lord A."/>
            <person name="Macleod A."/>
            <person name="Mooney P.J."/>
            <person name="Moule S."/>
            <person name="Martin D.M."/>
            <person name="Morgan G.W."/>
            <person name="Mungall K."/>
            <person name="Norbertczak H."/>
            <person name="Ormond D."/>
            <person name="Pai G."/>
            <person name="Peacock C.S."/>
            <person name="Peterson J."/>
            <person name="Quail M.A."/>
            <person name="Rabbinowitsch E."/>
            <person name="Rajandream M.A."/>
            <person name="Reitter C."/>
            <person name="Salzberg S.L."/>
            <person name="Sanders M."/>
            <person name="Schobel S."/>
            <person name="Sharp S."/>
            <person name="Simmonds M."/>
            <person name="Simpson A.J."/>
            <person name="Tallon L."/>
            <person name="Turner C.M."/>
            <person name="Tait A."/>
            <person name="Tivey A.R."/>
            <person name="Van Aken S."/>
            <person name="Walker D."/>
            <person name="Wanless D."/>
            <person name="Wang S."/>
            <person name="White B."/>
            <person name="White O."/>
            <person name="Whitehead S."/>
            <person name="Woodward J."/>
            <person name="Wortman J."/>
            <person name="Adams M.D."/>
            <person name="Embley T.M."/>
            <person name="Gull K."/>
            <person name="Ullu E."/>
            <person name="Barry J.D."/>
            <person name="Fairlamb A.H."/>
            <person name="Opperdoes F."/>
            <person name="Barrell B.G."/>
            <person name="Donelson J.E."/>
            <person name="Hall N."/>
            <person name="Fraser C.M."/>
            <person name="Melville S.E."/>
            <person name="El-Sayed N.M."/>
        </authorList>
    </citation>
    <scope>NUCLEOTIDE SEQUENCE [LARGE SCALE GENOMIC DNA]</scope>
    <source>
        <strain evidence="1 3">927/4 GUTat10.1</strain>
    </source>
</reference>
<keyword evidence="3" id="KW-1185">Reference proteome</keyword>
<dbReference type="GeneID" id="3655414"/>
<dbReference type="PROSITE" id="PS51450">
    <property type="entry name" value="LRR"/>
    <property type="match status" value="1"/>
</dbReference>
<dbReference type="RefSeq" id="XP_951500.1">
    <property type="nucleotide sequence ID" value="XM_946407.1"/>
</dbReference>